<evidence type="ECO:0000313" key="2">
    <source>
        <dbReference type="EMBL" id="CAD6189476.1"/>
    </source>
</evidence>
<gene>
    <name evidence="2" type="ORF">CAUJ_LOCUS5395</name>
</gene>
<evidence type="ECO:0000313" key="3">
    <source>
        <dbReference type="Proteomes" id="UP000835052"/>
    </source>
</evidence>
<keyword evidence="3" id="KW-1185">Reference proteome</keyword>
<name>A0A8S1GZP1_9PELO</name>
<dbReference type="Pfam" id="PF12796">
    <property type="entry name" value="Ank_2"/>
    <property type="match status" value="1"/>
</dbReference>
<dbReference type="InterPro" id="IPR036770">
    <property type="entry name" value="Ankyrin_rpt-contain_sf"/>
</dbReference>
<dbReference type="Proteomes" id="UP000835052">
    <property type="component" value="Unassembled WGS sequence"/>
</dbReference>
<protein>
    <submittedName>
        <fullName evidence="2">Uncharacterized protein</fullName>
    </submittedName>
</protein>
<dbReference type="PANTHER" id="PTHR24133">
    <property type="entry name" value="ANKYRIN DOMAIN-CONTAINING"/>
    <property type="match status" value="1"/>
</dbReference>
<evidence type="ECO:0000256" key="1">
    <source>
        <dbReference type="PROSITE-ProRule" id="PRU00023"/>
    </source>
</evidence>
<feature type="repeat" description="ANK" evidence="1">
    <location>
        <begin position="90"/>
        <end position="115"/>
    </location>
</feature>
<comment type="caution">
    <text evidence="2">The sequence shown here is derived from an EMBL/GenBank/DDBJ whole genome shotgun (WGS) entry which is preliminary data.</text>
</comment>
<dbReference type="OrthoDB" id="539213at2759"/>
<organism evidence="2 3">
    <name type="scientific">Caenorhabditis auriculariae</name>
    <dbReference type="NCBI Taxonomy" id="2777116"/>
    <lineage>
        <taxon>Eukaryota</taxon>
        <taxon>Metazoa</taxon>
        <taxon>Ecdysozoa</taxon>
        <taxon>Nematoda</taxon>
        <taxon>Chromadorea</taxon>
        <taxon>Rhabditida</taxon>
        <taxon>Rhabditina</taxon>
        <taxon>Rhabditomorpha</taxon>
        <taxon>Rhabditoidea</taxon>
        <taxon>Rhabditidae</taxon>
        <taxon>Peloderinae</taxon>
        <taxon>Caenorhabditis</taxon>
    </lineage>
</organism>
<dbReference type="SUPFAM" id="SSF48403">
    <property type="entry name" value="Ankyrin repeat"/>
    <property type="match status" value="1"/>
</dbReference>
<dbReference type="PROSITE" id="PS50088">
    <property type="entry name" value="ANK_REPEAT"/>
    <property type="match status" value="1"/>
</dbReference>
<dbReference type="AlphaFoldDB" id="A0A8S1GZP1"/>
<dbReference type="EMBL" id="CAJGYM010000011">
    <property type="protein sequence ID" value="CAD6189476.1"/>
    <property type="molecule type" value="Genomic_DNA"/>
</dbReference>
<accession>A0A8S1GZP1</accession>
<dbReference type="InterPro" id="IPR052391">
    <property type="entry name" value="E3_Ligase-Neurotoxin"/>
</dbReference>
<dbReference type="SMART" id="SM00248">
    <property type="entry name" value="ANK"/>
    <property type="match status" value="4"/>
</dbReference>
<proteinExistence type="predicted"/>
<sequence>MISDPHWTRSDSSDDKGLRKEWPLFIECERGDLQKVKELCENGANVNQRNDEGLTCLMVPDFSFWRSKEAEAIFRYLVQQGLSVDAVTSNGRSALHFAVEEVNYYLVKLLISEGAKNFRDENGETPLFKAALRAPRCDVSNDIYHLLMNYVEDKKVKQDAVLLRAAVNYIRDPGNQSLNEFAMTLVAAHSSEQGSDDEEEVELNPAYDFLREARSSDEFDAARDLERFTSLQCFIVMERILTQRHPDIPGMLHGYFSYGACRNFHDPRNVALLRHVVFLDQKYAEPFSDTLFYVLRDVFEHVITWKNRFSSEGYEEIPPEVVELTKFLFDQTCCALEKAHREVMKNGARSWKCVRFVRLPVALFASIRHFGCEIDDKEKMKVVGFDVLRFVKASKLLHVPLFHLETFSRLPFLVPFFVQAGANINEKKVDGRTALAGHLYFCFKKAARTSDRWDLVRKLISCGARLFVRSHEDRQVFRLLRPGTMKRYSMSLGTTLNIRREAAHLPDASK</sequence>
<reference evidence="2" key="1">
    <citation type="submission" date="2020-10" db="EMBL/GenBank/DDBJ databases">
        <authorList>
            <person name="Kikuchi T."/>
        </authorList>
    </citation>
    <scope>NUCLEOTIDE SEQUENCE</scope>
    <source>
        <strain evidence="2">NKZ352</strain>
    </source>
</reference>
<dbReference type="Gene3D" id="1.25.40.20">
    <property type="entry name" value="Ankyrin repeat-containing domain"/>
    <property type="match status" value="1"/>
</dbReference>
<dbReference type="InterPro" id="IPR002110">
    <property type="entry name" value="Ankyrin_rpt"/>
</dbReference>
<dbReference type="PROSITE" id="PS50297">
    <property type="entry name" value="ANK_REP_REGION"/>
    <property type="match status" value="1"/>
</dbReference>
<dbReference type="PANTHER" id="PTHR24133:SF40">
    <property type="entry name" value="ANKYRIN REPEAT DOMAIN 44"/>
    <property type="match status" value="1"/>
</dbReference>
<keyword evidence="1" id="KW-0040">ANK repeat</keyword>